<accession>A0A1H4PW69</accession>
<keyword evidence="1" id="KW-0812">Transmembrane</keyword>
<dbReference type="EMBL" id="FNRY01000001">
    <property type="protein sequence ID" value="SEC11626.1"/>
    <property type="molecule type" value="Genomic_DNA"/>
</dbReference>
<gene>
    <name evidence="2" type="ORF">SAMN04489806_2634</name>
</gene>
<dbReference type="Proteomes" id="UP000199183">
    <property type="component" value="Unassembled WGS sequence"/>
</dbReference>
<dbReference type="RefSeq" id="WP_245723656.1">
    <property type="nucleotide sequence ID" value="NZ_FNRY01000001.1"/>
</dbReference>
<evidence type="ECO:0000313" key="2">
    <source>
        <dbReference type="EMBL" id="SEC11626.1"/>
    </source>
</evidence>
<evidence type="ECO:0000256" key="1">
    <source>
        <dbReference type="SAM" id="Phobius"/>
    </source>
</evidence>
<dbReference type="AlphaFoldDB" id="A0A1H4PW69"/>
<proteinExistence type="predicted"/>
<name>A0A1H4PW69_9MICO</name>
<keyword evidence="1" id="KW-0472">Membrane</keyword>
<dbReference type="STRING" id="640635.SAMN04489806_2634"/>
<feature type="transmembrane region" description="Helical" evidence="1">
    <location>
        <begin position="61"/>
        <end position="87"/>
    </location>
</feature>
<protein>
    <submittedName>
        <fullName evidence="2">Uncharacterized protein</fullName>
    </submittedName>
</protein>
<reference evidence="2 3" key="1">
    <citation type="submission" date="2016-10" db="EMBL/GenBank/DDBJ databases">
        <authorList>
            <person name="de Groot N.N."/>
        </authorList>
    </citation>
    <scope>NUCLEOTIDE SEQUENCE [LARGE SCALE GENOMIC DNA]</scope>
    <source>
        <strain evidence="2 3">DSM 21799</strain>
    </source>
</reference>
<keyword evidence="1" id="KW-1133">Transmembrane helix</keyword>
<feature type="transmembrane region" description="Helical" evidence="1">
    <location>
        <begin position="174"/>
        <end position="195"/>
    </location>
</feature>
<feature type="transmembrane region" description="Helical" evidence="1">
    <location>
        <begin position="128"/>
        <end position="154"/>
    </location>
</feature>
<keyword evidence="3" id="KW-1185">Reference proteome</keyword>
<evidence type="ECO:0000313" key="3">
    <source>
        <dbReference type="Proteomes" id="UP000199183"/>
    </source>
</evidence>
<organism evidence="2 3">
    <name type="scientific">Paramicrobacterium humi</name>
    <dbReference type="NCBI Taxonomy" id="640635"/>
    <lineage>
        <taxon>Bacteria</taxon>
        <taxon>Bacillati</taxon>
        <taxon>Actinomycetota</taxon>
        <taxon>Actinomycetes</taxon>
        <taxon>Micrococcales</taxon>
        <taxon>Microbacteriaceae</taxon>
        <taxon>Paramicrobacterium</taxon>
    </lineage>
</organism>
<feature type="transmembrane region" description="Helical" evidence="1">
    <location>
        <begin position="6"/>
        <end position="30"/>
    </location>
</feature>
<sequence>MIGSAIVMLVYWAVLVIVLAAATALAVGALGRKSATLVLSSAVLLAIALGLAAWPTSQPPVIVAMALGVLSLALAVVGGGPAASYVLAVATRGSVATGTYGGILVTADASDGEAPTSGRREEVMRGGLVIGLLERLAIGASLMSSFPGAFAVVIAVKGVGRFTELAASEARERFIIGTLASLIWATAAVGVWLLCV</sequence>
<feature type="transmembrane region" description="Helical" evidence="1">
    <location>
        <begin position="37"/>
        <end position="55"/>
    </location>
</feature>